<keyword evidence="1" id="KW-0732">Signal</keyword>
<gene>
    <name evidence="2" type="ORF">GCM10023209_10970</name>
</gene>
<dbReference type="RefSeq" id="WP_259546216.1">
    <property type="nucleotide sequence ID" value="NZ_BAABHW010000001.1"/>
</dbReference>
<reference evidence="3" key="1">
    <citation type="journal article" date="2019" name="Int. J. Syst. Evol. Microbiol.">
        <title>The Global Catalogue of Microorganisms (GCM) 10K type strain sequencing project: providing services to taxonomists for standard genome sequencing and annotation.</title>
        <authorList>
            <consortium name="The Broad Institute Genomics Platform"/>
            <consortium name="The Broad Institute Genome Sequencing Center for Infectious Disease"/>
            <person name="Wu L."/>
            <person name="Ma J."/>
        </authorList>
    </citation>
    <scope>NUCLEOTIDE SEQUENCE [LARGE SCALE GENOMIC DNA]</scope>
    <source>
        <strain evidence="3">JCM 18015</strain>
    </source>
</reference>
<keyword evidence="3" id="KW-1185">Reference proteome</keyword>
<feature type="signal peptide" evidence="1">
    <location>
        <begin position="1"/>
        <end position="20"/>
    </location>
</feature>
<organism evidence="2 3">
    <name type="scientific">[Roseibacterium] beibuensis</name>
    <dbReference type="NCBI Taxonomy" id="1193142"/>
    <lineage>
        <taxon>Bacteria</taxon>
        <taxon>Pseudomonadati</taxon>
        <taxon>Pseudomonadota</taxon>
        <taxon>Alphaproteobacteria</taxon>
        <taxon>Rhodobacterales</taxon>
        <taxon>Roseobacteraceae</taxon>
        <taxon>Roseicyclus</taxon>
    </lineage>
</organism>
<dbReference type="Proteomes" id="UP001499910">
    <property type="component" value="Unassembled WGS sequence"/>
</dbReference>
<name>A0ABP9L3S1_9RHOB</name>
<feature type="chain" id="PRO_5045196226" evidence="1">
    <location>
        <begin position="21"/>
        <end position="144"/>
    </location>
</feature>
<proteinExistence type="predicted"/>
<evidence type="ECO:0000313" key="2">
    <source>
        <dbReference type="EMBL" id="GAA5069330.1"/>
    </source>
</evidence>
<comment type="caution">
    <text evidence="2">The sequence shown here is derived from an EMBL/GenBank/DDBJ whole genome shotgun (WGS) entry which is preliminary data.</text>
</comment>
<protein>
    <submittedName>
        <fullName evidence="2">Uncharacterized protein</fullName>
    </submittedName>
</protein>
<sequence>MTRLFLAAALSALSVAPVSAQEPGQEITCDLSVICLGVAPCQDWEQTITVVTPEDEAGDWTVDWAGERRAGYALVADIPAPEGSLRPARIRTLVHAADDTQAVQIVTLSDIGHIAVTLHQPHLTPPSVTAGGVCPALIPEGADQ</sequence>
<accession>A0ABP9L3S1</accession>
<dbReference type="EMBL" id="BAABHW010000001">
    <property type="protein sequence ID" value="GAA5069330.1"/>
    <property type="molecule type" value="Genomic_DNA"/>
</dbReference>
<evidence type="ECO:0000313" key="3">
    <source>
        <dbReference type="Proteomes" id="UP001499910"/>
    </source>
</evidence>
<evidence type="ECO:0000256" key="1">
    <source>
        <dbReference type="SAM" id="SignalP"/>
    </source>
</evidence>